<dbReference type="RefSeq" id="XP_011270107.1">
    <property type="nucleotide sequence ID" value="XM_011271805.1"/>
</dbReference>
<keyword evidence="6" id="KW-1185">Reference proteome</keyword>
<keyword evidence="2" id="KW-0175">Coiled coil</keyword>
<organism evidence="5 6">
    <name type="scientific">Capsaspora owczarzaki (strain ATCC 30864)</name>
    <dbReference type="NCBI Taxonomy" id="595528"/>
    <lineage>
        <taxon>Eukaryota</taxon>
        <taxon>Filasterea</taxon>
        <taxon>Capsaspora</taxon>
    </lineage>
</organism>
<evidence type="ECO:0000313" key="6">
    <source>
        <dbReference type="Proteomes" id="UP000008743"/>
    </source>
</evidence>
<evidence type="ECO:0000259" key="3">
    <source>
        <dbReference type="Pfam" id="PF05667"/>
    </source>
</evidence>
<feature type="coiled-coil region" evidence="2">
    <location>
        <begin position="594"/>
        <end position="640"/>
    </location>
</feature>
<evidence type="ECO:0008006" key="7">
    <source>
        <dbReference type="Google" id="ProtNLM"/>
    </source>
</evidence>
<gene>
    <name evidence="5" type="ORF">CAOG_008526</name>
</gene>
<dbReference type="InParanoid" id="A0A0D2U508"/>
<evidence type="ECO:0000313" key="5">
    <source>
        <dbReference type="EMBL" id="KJE90241.1"/>
    </source>
</evidence>
<dbReference type="InterPro" id="IPR048348">
    <property type="entry name" value="CCDC22_CC"/>
</dbReference>
<feature type="domain" description="CCDC22 N-terminal" evidence="4">
    <location>
        <begin position="1"/>
        <end position="107"/>
    </location>
</feature>
<dbReference type="PANTHER" id="PTHR15668:SF4">
    <property type="entry name" value="COILED-COIL DOMAIN-CONTAINING PROTEIN 22"/>
    <property type="match status" value="1"/>
</dbReference>
<dbReference type="InterPro" id="IPR008530">
    <property type="entry name" value="CCDC22"/>
</dbReference>
<feature type="domain" description="CCDC22 coiled-coil" evidence="3">
    <location>
        <begin position="126"/>
        <end position="614"/>
    </location>
</feature>
<dbReference type="OrthoDB" id="10266736at2759"/>
<evidence type="ECO:0000256" key="1">
    <source>
        <dbReference type="ARBA" id="ARBA00006438"/>
    </source>
</evidence>
<protein>
    <recommendedName>
        <fullName evidence="7">Coiled-coil domain-containing protein 22 homolog</fullName>
    </recommendedName>
</protein>
<dbReference type="EMBL" id="KE346361">
    <property type="protein sequence ID" value="KJE90241.1"/>
    <property type="molecule type" value="Genomic_DNA"/>
</dbReference>
<accession>A0A0D2U508</accession>
<dbReference type="AlphaFoldDB" id="A0A0D2U508"/>
<dbReference type="InterPro" id="IPR048349">
    <property type="entry name" value="CCDC22_N"/>
</dbReference>
<feature type="coiled-coil region" evidence="2">
    <location>
        <begin position="337"/>
        <end position="385"/>
    </location>
</feature>
<name>A0A0D2U508_CAPO3</name>
<sequence length="645" mass="73412">MEEVDNIIIVSLRSIGCDIPDDVASIKAFSTDIVVDGAATALATINEKYKFPRRLPNEMSARFRICTNMANACKELGYADDIGYHQFLYSNESEVRKLFMWLVEKLPRESSDATAEPTGVSAVLNKAITDELEYRAEAPWTLPVAKRSGYARRVATIPGPTPKSPPTYVPHQQWEGLRGVHRLHASVVVIPAGAGDVTKPLSKELRKYYAGALPYLTAQPPVRQDVAPSILEKVSAEYTAAREWEEIWNKEGMDTGLSEAEFRDRKRQFVRSKMAEYVRSSALKGDGAGFGRNDADSFASFLDSFSDRGLRNAKGSRFTHAEKFQFTQDEGAAAAVADTEEELRKRREEELRALQERLDALSAEVDRMEHEIRNFNVNTSQLESNLREEKSASATKEALYRSKVKVFELLPEADKNIELLQGLVSTSTKRLVELATKWEAVRAPLVLEYRTLKESQDGRMTESRRKLAQIKEFRESMKQIAEEARIKDELYRQLTAEYEKMTKDINRSIYTRRILEIVKNIKKQREDIDKVLIETRALQKEINHTSDVLNRTFSATDELIFKDAKKDDACRRAYKYLASLHEHCNVLIADVENTGKLLNEIRDFEEKLEQLNQQNVLPNLERITADYIQVKKENQALSAKLSGRA</sequence>
<dbReference type="PhylomeDB" id="A0A0D2U508"/>
<dbReference type="Pfam" id="PF05667">
    <property type="entry name" value="CCDC22_CC"/>
    <property type="match status" value="1"/>
</dbReference>
<dbReference type="Proteomes" id="UP000008743">
    <property type="component" value="Unassembled WGS sequence"/>
</dbReference>
<reference evidence="6" key="1">
    <citation type="submission" date="2011-02" db="EMBL/GenBank/DDBJ databases">
        <title>The Genome Sequence of Capsaspora owczarzaki ATCC 30864.</title>
        <authorList>
            <person name="Russ C."/>
            <person name="Cuomo C."/>
            <person name="Burger G."/>
            <person name="Gray M.W."/>
            <person name="Holland P.W.H."/>
            <person name="King N."/>
            <person name="Lang F.B.F."/>
            <person name="Roger A.J."/>
            <person name="Ruiz-Trillo I."/>
            <person name="Young S.K."/>
            <person name="Zeng Q."/>
            <person name="Gargeya S."/>
            <person name="Alvarado L."/>
            <person name="Berlin A."/>
            <person name="Chapman S.B."/>
            <person name="Chen Z."/>
            <person name="Freedman E."/>
            <person name="Gellesch M."/>
            <person name="Goldberg J."/>
            <person name="Griggs A."/>
            <person name="Gujja S."/>
            <person name="Heilman E."/>
            <person name="Heiman D."/>
            <person name="Howarth C."/>
            <person name="Mehta T."/>
            <person name="Neiman D."/>
            <person name="Pearson M."/>
            <person name="Roberts A."/>
            <person name="Saif S."/>
            <person name="Shea T."/>
            <person name="Shenoy N."/>
            <person name="Sisk P."/>
            <person name="Stolte C."/>
            <person name="Sykes S."/>
            <person name="White J."/>
            <person name="Yandava C."/>
            <person name="Haas B."/>
            <person name="Nusbaum C."/>
            <person name="Birren B."/>
        </authorList>
    </citation>
    <scope>NUCLEOTIDE SEQUENCE</scope>
    <source>
        <strain evidence="6">ATCC 30864</strain>
    </source>
</reference>
<comment type="similarity">
    <text evidence="1">Belongs to the CCDC22 family.</text>
</comment>
<dbReference type="GO" id="GO:2000060">
    <property type="term" value="P:positive regulation of ubiquitin-dependent protein catabolic process"/>
    <property type="evidence" value="ECO:0007669"/>
    <property type="project" value="TreeGrafter"/>
</dbReference>
<proteinExistence type="inferred from homology"/>
<dbReference type="PANTHER" id="PTHR15668">
    <property type="entry name" value="JM1 PROTEIN"/>
    <property type="match status" value="1"/>
</dbReference>
<dbReference type="STRING" id="595528.A0A0D2U508"/>
<evidence type="ECO:0000259" key="4">
    <source>
        <dbReference type="Pfam" id="PF21674"/>
    </source>
</evidence>
<dbReference type="GO" id="GO:0097602">
    <property type="term" value="F:cullin family protein binding"/>
    <property type="evidence" value="ECO:0007669"/>
    <property type="project" value="TreeGrafter"/>
</dbReference>
<dbReference type="Pfam" id="PF21674">
    <property type="entry name" value="CCDC22_N"/>
    <property type="match status" value="1"/>
</dbReference>
<dbReference type="OMA" id="KFEQHIQ"/>
<dbReference type="eggNOG" id="KOG1937">
    <property type="taxonomic scope" value="Eukaryota"/>
</dbReference>
<evidence type="ECO:0000256" key="2">
    <source>
        <dbReference type="SAM" id="Coils"/>
    </source>
</evidence>